<sequence length="350" mass="40886">MPASRVGIASLPDEVKLELLFHAPELRYLSREWYRLHDVVCALKCARLADHKLLTRCLKGFSSYSKACLEELEPLRLLCREGIAQTAGDRSESIEERMTGAWYWAYYMEFVYPLVILQSLSFEQNRLPLKPVEVLLCNSKSRELSLWVHLVQRTPGLRPTIYLNVTAFDCRDDDERGDEREGASRKVLQELQIKHTLEDFVAERMTQPGKYCLKLPPLQLSCPGHGVLLRAECSIRGTGCEQLIPLALDFAPYQIHRPWFMFKTYREWYNLCLRNRRTGEFIMDVFDIYPECPITSREFLFRFLDCEVRNSHLDWTTPYLGERDSPSQPLAPLQNSPYAEIQPRAQLWWT</sequence>
<keyword evidence="2" id="KW-1185">Reference proteome</keyword>
<gene>
    <name evidence="1" type="ORF">AGOS_ADR318W</name>
</gene>
<dbReference type="OrthoDB" id="4069965at2759"/>
<protein>
    <submittedName>
        <fullName evidence="1">ADR318Wp</fullName>
    </submittedName>
</protein>
<dbReference type="InParanoid" id="Q759F8"/>
<name>Q759F8_EREGS</name>
<proteinExistence type="predicted"/>
<reference evidence="2" key="2">
    <citation type="journal article" date="2013" name="G3 (Bethesda)">
        <title>Genomes of Ashbya fungi isolated from insects reveal four mating-type loci, numerous translocations, lack of transposons, and distinct gene duplications.</title>
        <authorList>
            <person name="Dietrich F.S."/>
            <person name="Voegeli S."/>
            <person name="Kuo S."/>
            <person name="Philippsen P."/>
        </authorList>
    </citation>
    <scope>GENOME REANNOTATION</scope>
    <source>
        <strain evidence="2">ATCC 10895 / CBS 109.51 / FGSC 9923 / NRRL Y-1056</strain>
    </source>
</reference>
<dbReference type="RefSeq" id="NP_984414.1">
    <property type="nucleotide sequence ID" value="NM_209767.1"/>
</dbReference>
<dbReference type="EMBL" id="AE016817">
    <property type="protein sequence ID" value="AAS52238.1"/>
    <property type="molecule type" value="Genomic_DNA"/>
</dbReference>
<evidence type="ECO:0000313" key="2">
    <source>
        <dbReference type="Proteomes" id="UP000000591"/>
    </source>
</evidence>
<dbReference type="Proteomes" id="UP000000591">
    <property type="component" value="Chromosome IV"/>
</dbReference>
<evidence type="ECO:0000313" key="1">
    <source>
        <dbReference type="EMBL" id="AAS52238.1"/>
    </source>
</evidence>
<dbReference type="GeneID" id="4620681"/>
<reference evidence="1 2" key="1">
    <citation type="journal article" date="2004" name="Science">
        <title>The Ashbya gossypii genome as a tool for mapping the ancient Saccharomyces cerevisiae genome.</title>
        <authorList>
            <person name="Dietrich F.S."/>
            <person name="Voegeli S."/>
            <person name="Brachat S."/>
            <person name="Lerch A."/>
            <person name="Gates K."/>
            <person name="Steiner S."/>
            <person name="Mohr C."/>
            <person name="Pohlmann R."/>
            <person name="Luedi P."/>
            <person name="Choi S."/>
            <person name="Wing R.A."/>
            <person name="Flavier A."/>
            <person name="Gaffney T.D."/>
            <person name="Philippsen P."/>
        </authorList>
    </citation>
    <scope>NUCLEOTIDE SEQUENCE [LARGE SCALE GENOMIC DNA]</scope>
    <source>
        <strain evidence="2">ATCC 10895 / CBS 109.51 / FGSC 9923 / NRRL Y-1056</strain>
    </source>
</reference>
<dbReference type="OMA" id="ASHEWFL"/>
<accession>Q759F8</accession>
<dbReference type="KEGG" id="ago:AGOS_ADR318W"/>
<organism evidence="1 2">
    <name type="scientific">Eremothecium gossypii (strain ATCC 10895 / CBS 109.51 / FGSC 9923 / NRRL Y-1056)</name>
    <name type="common">Yeast</name>
    <name type="synonym">Ashbya gossypii</name>
    <dbReference type="NCBI Taxonomy" id="284811"/>
    <lineage>
        <taxon>Eukaryota</taxon>
        <taxon>Fungi</taxon>
        <taxon>Dikarya</taxon>
        <taxon>Ascomycota</taxon>
        <taxon>Saccharomycotina</taxon>
        <taxon>Saccharomycetes</taxon>
        <taxon>Saccharomycetales</taxon>
        <taxon>Saccharomycetaceae</taxon>
        <taxon>Eremothecium</taxon>
    </lineage>
</organism>
<dbReference type="HOGENOM" id="CLU_063944_0_0_1"/>
<dbReference type="AlphaFoldDB" id="Q759F8"/>